<feature type="compositionally biased region" description="Polar residues" evidence="1">
    <location>
        <begin position="41"/>
        <end position="52"/>
    </location>
</feature>
<keyword evidence="3" id="KW-1185">Reference proteome</keyword>
<sequence length="106" mass="11147">MGCLQAGHSTLGGMATSIPCSSCSSSSSTTHPPKHVRLNEGTITTSGTVSPSGGNGDDDDDKVQDPCAIFDGWSTLGGSKCSKEYKWKSIQPDLLELFGMSLEKEY</sequence>
<evidence type="ECO:0000256" key="1">
    <source>
        <dbReference type="SAM" id="MobiDB-lite"/>
    </source>
</evidence>
<protein>
    <submittedName>
        <fullName evidence="2">Uncharacterized protein</fullName>
    </submittedName>
</protein>
<dbReference type="AlphaFoldDB" id="A0A068RG27"/>
<accession>A0A068RG27</accession>
<organism evidence="2 3">
    <name type="scientific">Lichtheimia corymbifera JMRC:FSU:9682</name>
    <dbReference type="NCBI Taxonomy" id="1263082"/>
    <lineage>
        <taxon>Eukaryota</taxon>
        <taxon>Fungi</taxon>
        <taxon>Fungi incertae sedis</taxon>
        <taxon>Mucoromycota</taxon>
        <taxon>Mucoromycotina</taxon>
        <taxon>Mucoromycetes</taxon>
        <taxon>Mucorales</taxon>
        <taxon>Lichtheimiaceae</taxon>
        <taxon>Lichtheimia</taxon>
    </lineage>
</organism>
<evidence type="ECO:0000313" key="2">
    <source>
        <dbReference type="EMBL" id="CDH48572.1"/>
    </source>
</evidence>
<comment type="caution">
    <text evidence="2">The sequence shown here is derived from an EMBL/GenBank/DDBJ whole genome shotgun (WGS) entry which is preliminary data.</text>
</comment>
<name>A0A068RG27_9FUNG</name>
<dbReference type="EMBL" id="CBTN010000001">
    <property type="protein sequence ID" value="CDH48572.1"/>
    <property type="molecule type" value="Genomic_DNA"/>
</dbReference>
<gene>
    <name evidence="2" type="ORF">LCOR_00348.1</name>
</gene>
<reference evidence="2" key="1">
    <citation type="submission" date="2013-08" db="EMBL/GenBank/DDBJ databases">
        <title>Gene expansion shapes genome architecture in the human pathogen Lichtheimia corymbifera: an evolutionary genomics analysis in the ancient terrestrial Mucorales (Mucoromycotina).</title>
        <authorList>
            <person name="Schwartze V.U."/>
            <person name="Winter S."/>
            <person name="Shelest E."/>
            <person name="Marcet-Houben M."/>
            <person name="Horn F."/>
            <person name="Wehner S."/>
            <person name="Hoffmann K."/>
            <person name="Riege K."/>
            <person name="Sammeth M."/>
            <person name="Nowrousian M."/>
            <person name="Valiante V."/>
            <person name="Linde J."/>
            <person name="Jacobsen I.D."/>
            <person name="Marz M."/>
            <person name="Brakhage A.A."/>
            <person name="Gabaldon T."/>
            <person name="Bocker S."/>
            <person name="Voigt K."/>
        </authorList>
    </citation>
    <scope>NUCLEOTIDE SEQUENCE [LARGE SCALE GENOMIC DNA]</scope>
    <source>
        <strain evidence="2">FSU 9682</strain>
    </source>
</reference>
<evidence type="ECO:0000313" key="3">
    <source>
        <dbReference type="Proteomes" id="UP000027586"/>
    </source>
</evidence>
<feature type="region of interest" description="Disordered" evidence="1">
    <location>
        <begin position="1"/>
        <end position="64"/>
    </location>
</feature>
<dbReference type="VEuPathDB" id="FungiDB:LCOR_00348.1"/>
<proteinExistence type="predicted"/>
<dbReference type="Proteomes" id="UP000027586">
    <property type="component" value="Unassembled WGS sequence"/>
</dbReference>